<reference evidence="4" key="1">
    <citation type="journal article" date="2019" name="Int. J. Syst. Evol. Microbiol.">
        <title>The Global Catalogue of Microorganisms (GCM) 10K type strain sequencing project: providing services to taxonomists for standard genome sequencing and annotation.</title>
        <authorList>
            <consortium name="The Broad Institute Genomics Platform"/>
            <consortium name="The Broad Institute Genome Sequencing Center for Infectious Disease"/>
            <person name="Wu L."/>
            <person name="Ma J."/>
        </authorList>
    </citation>
    <scope>NUCLEOTIDE SEQUENCE [LARGE SCALE GENOMIC DNA]</scope>
    <source>
        <strain evidence="4">CGMCC 1.15399</strain>
    </source>
</reference>
<feature type="region of interest" description="Disordered" evidence="1">
    <location>
        <begin position="90"/>
        <end position="114"/>
    </location>
</feature>
<dbReference type="SUPFAM" id="SSF55729">
    <property type="entry name" value="Acyl-CoA N-acyltransferases (Nat)"/>
    <property type="match status" value="1"/>
</dbReference>
<evidence type="ECO:0000313" key="3">
    <source>
        <dbReference type="EMBL" id="MFD1535969.1"/>
    </source>
</evidence>
<dbReference type="Pfam" id="PF13508">
    <property type="entry name" value="Acetyltransf_7"/>
    <property type="match status" value="1"/>
</dbReference>
<keyword evidence="4" id="KW-1185">Reference proteome</keyword>
<evidence type="ECO:0000313" key="4">
    <source>
        <dbReference type="Proteomes" id="UP001597097"/>
    </source>
</evidence>
<evidence type="ECO:0000259" key="2">
    <source>
        <dbReference type="Pfam" id="PF13508"/>
    </source>
</evidence>
<evidence type="ECO:0000256" key="1">
    <source>
        <dbReference type="SAM" id="MobiDB-lite"/>
    </source>
</evidence>
<sequence length="239" mass="26110">MIEFRGAGQAEFTERLDTVIDIYTAAMRPPTDQITGRKAIMRNHGTYPYFQCYFAELRGGPETPDAPSAFAEVPGAGVPTLSERRRWFTASAPGTSPSNGMGADPNAGTRHPGDASSPKIVGFAYGFRGAPGQWWHDVVFRALESRAGREAAEAWLGNAFELAEIHMHPDYQGKGIGRAMITTLCAGRPERSAVLSTHDRPTMARHLYASMGFTDLLSPFLFPGGYEQYAILGRRLPLT</sequence>
<dbReference type="Proteomes" id="UP001597097">
    <property type="component" value="Unassembled WGS sequence"/>
</dbReference>
<gene>
    <name evidence="3" type="ORF">ACFSJ0_02920</name>
</gene>
<accession>A0ABW4FZJ7</accession>
<dbReference type="CDD" id="cd04301">
    <property type="entry name" value="NAT_SF"/>
    <property type="match status" value="1"/>
</dbReference>
<organism evidence="3 4">
    <name type="scientific">Nonomuraea guangzhouensis</name>
    <dbReference type="NCBI Taxonomy" id="1291555"/>
    <lineage>
        <taxon>Bacteria</taxon>
        <taxon>Bacillati</taxon>
        <taxon>Actinomycetota</taxon>
        <taxon>Actinomycetes</taxon>
        <taxon>Streptosporangiales</taxon>
        <taxon>Streptosporangiaceae</taxon>
        <taxon>Nonomuraea</taxon>
    </lineage>
</organism>
<dbReference type="InterPro" id="IPR016181">
    <property type="entry name" value="Acyl_CoA_acyltransferase"/>
</dbReference>
<comment type="caution">
    <text evidence="3">The sequence shown here is derived from an EMBL/GenBank/DDBJ whole genome shotgun (WGS) entry which is preliminary data.</text>
</comment>
<dbReference type="RefSeq" id="WP_308127194.1">
    <property type="nucleotide sequence ID" value="NZ_JAHKRM010000015.1"/>
</dbReference>
<feature type="domain" description="N-acetyltransferase" evidence="2">
    <location>
        <begin position="162"/>
        <end position="214"/>
    </location>
</feature>
<dbReference type="EMBL" id="JBHUCM010000004">
    <property type="protein sequence ID" value="MFD1535969.1"/>
    <property type="molecule type" value="Genomic_DNA"/>
</dbReference>
<proteinExistence type="predicted"/>
<name>A0ABW4FZJ7_9ACTN</name>
<protein>
    <submittedName>
        <fullName evidence="3">GNAT family N-acetyltransferase</fullName>
    </submittedName>
</protein>
<dbReference type="Gene3D" id="3.40.630.30">
    <property type="match status" value="1"/>
</dbReference>
<dbReference type="InterPro" id="IPR000182">
    <property type="entry name" value="GNAT_dom"/>
</dbReference>